<dbReference type="Proteomes" id="UP000182829">
    <property type="component" value="Unassembled WGS sequence"/>
</dbReference>
<organism evidence="3 4">
    <name type="scientific">Natronobacterium gregoryi</name>
    <dbReference type="NCBI Taxonomy" id="44930"/>
    <lineage>
        <taxon>Archaea</taxon>
        <taxon>Methanobacteriati</taxon>
        <taxon>Methanobacteriota</taxon>
        <taxon>Stenosarchaea group</taxon>
        <taxon>Halobacteria</taxon>
        <taxon>Halobacteriales</taxon>
        <taxon>Natrialbaceae</taxon>
        <taxon>Natronobacterium</taxon>
    </lineage>
</organism>
<evidence type="ECO:0000313" key="3">
    <source>
        <dbReference type="EMBL" id="SFJ09842.1"/>
    </source>
</evidence>
<name>A0A1I3NL01_9EURY</name>
<feature type="region of interest" description="Disordered" evidence="2">
    <location>
        <begin position="1"/>
        <end position="49"/>
    </location>
</feature>
<evidence type="ECO:0000256" key="1">
    <source>
        <dbReference type="SAM" id="Coils"/>
    </source>
</evidence>
<reference evidence="3 4" key="1">
    <citation type="submission" date="2016-10" db="EMBL/GenBank/DDBJ databases">
        <authorList>
            <person name="de Groot N.N."/>
        </authorList>
    </citation>
    <scope>NUCLEOTIDE SEQUENCE [LARGE SCALE GENOMIC DNA]</scope>
    <source>
        <strain evidence="3 4">SP2</strain>
    </source>
</reference>
<dbReference type="OMA" id="FQIERTK"/>
<feature type="compositionally biased region" description="Basic and acidic residues" evidence="2">
    <location>
        <begin position="1"/>
        <end position="15"/>
    </location>
</feature>
<evidence type="ECO:0000256" key="2">
    <source>
        <dbReference type="SAM" id="MobiDB-lite"/>
    </source>
</evidence>
<proteinExistence type="predicted"/>
<evidence type="ECO:0000313" key="4">
    <source>
        <dbReference type="Proteomes" id="UP000182829"/>
    </source>
</evidence>
<feature type="compositionally biased region" description="Basic and acidic residues" evidence="2">
    <location>
        <begin position="38"/>
        <end position="49"/>
    </location>
</feature>
<accession>A0A1I3NL01</accession>
<dbReference type="RefSeq" id="WP_005578588.1">
    <property type="nucleotide sequence ID" value="NZ_FORO01000014.1"/>
</dbReference>
<keyword evidence="1" id="KW-0175">Coiled coil</keyword>
<dbReference type="GeneID" id="14208785"/>
<dbReference type="EMBL" id="FORO01000014">
    <property type="protein sequence ID" value="SFJ09842.1"/>
    <property type="molecule type" value="Genomic_DNA"/>
</dbReference>
<sequence>MSAENRPHSPHENRPPESGVGPATSPDVELEFQSPSRTEPESELHFQIERTKLQTRVTALERALETSERQRTEIVTQYERLLEERTDEDDATGDETAGLVARLLGCWR</sequence>
<gene>
    <name evidence="3" type="ORF">SAMN05443661_11413</name>
</gene>
<feature type="coiled-coil region" evidence="1">
    <location>
        <begin position="50"/>
        <end position="84"/>
    </location>
</feature>
<dbReference type="AlphaFoldDB" id="A0A1I3NL01"/>
<protein>
    <submittedName>
        <fullName evidence="3">Uncharacterized protein</fullName>
    </submittedName>
</protein>